<name>A0ABP9QDI2_9PSEU</name>
<evidence type="ECO:0000313" key="3">
    <source>
        <dbReference type="EMBL" id="GAA5160118.1"/>
    </source>
</evidence>
<dbReference type="EMBL" id="BAABJP010000020">
    <property type="protein sequence ID" value="GAA5160118.1"/>
    <property type="molecule type" value="Genomic_DNA"/>
</dbReference>
<sequence>MRAAIVAFSMLGVVFAGVAGLTPTTDTVQAQGCYTPPPGGPNVPDYGTAGCMSPSGSGNSSNSQPTFKNP</sequence>
<accession>A0ABP9QDI2</accession>
<gene>
    <name evidence="3" type="ORF">GCM10023321_42210</name>
</gene>
<dbReference type="RefSeq" id="WP_185060411.1">
    <property type="nucleotide sequence ID" value="NZ_BAABJP010000020.1"/>
</dbReference>
<evidence type="ECO:0000256" key="1">
    <source>
        <dbReference type="SAM" id="MobiDB-lite"/>
    </source>
</evidence>
<keyword evidence="4" id="KW-1185">Reference proteome</keyword>
<feature type="chain" id="PRO_5045235823" description="Intersectin-EH binding protein Ibp1" evidence="2">
    <location>
        <begin position="19"/>
        <end position="70"/>
    </location>
</feature>
<protein>
    <recommendedName>
        <fullName evidence="5">Intersectin-EH binding protein Ibp1</fullName>
    </recommendedName>
</protein>
<reference evidence="4" key="1">
    <citation type="journal article" date="2019" name="Int. J. Syst. Evol. Microbiol.">
        <title>The Global Catalogue of Microorganisms (GCM) 10K type strain sequencing project: providing services to taxonomists for standard genome sequencing and annotation.</title>
        <authorList>
            <consortium name="The Broad Institute Genomics Platform"/>
            <consortium name="The Broad Institute Genome Sequencing Center for Infectious Disease"/>
            <person name="Wu L."/>
            <person name="Ma J."/>
        </authorList>
    </citation>
    <scope>NUCLEOTIDE SEQUENCE [LARGE SCALE GENOMIC DNA]</scope>
    <source>
        <strain evidence="4">JCM 18303</strain>
    </source>
</reference>
<comment type="caution">
    <text evidence="3">The sequence shown here is derived from an EMBL/GenBank/DDBJ whole genome shotgun (WGS) entry which is preliminary data.</text>
</comment>
<feature type="signal peptide" evidence="2">
    <location>
        <begin position="1"/>
        <end position="18"/>
    </location>
</feature>
<evidence type="ECO:0008006" key="5">
    <source>
        <dbReference type="Google" id="ProtNLM"/>
    </source>
</evidence>
<dbReference type="Proteomes" id="UP001428817">
    <property type="component" value="Unassembled WGS sequence"/>
</dbReference>
<keyword evidence="2" id="KW-0732">Signal</keyword>
<evidence type="ECO:0000256" key="2">
    <source>
        <dbReference type="SAM" id="SignalP"/>
    </source>
</evidence>
<proteinExistence type="predicted"/>
<feature type="region of interest" description="Disordered" evidence="1">
    <location>
        <begin position="27"/>
        <end position="70"/>
    </location>
</feature>
<evidence type="ECO:0000313" key="4">
    <source>
        <dbReference type="Proteomes" id="UP001428817"/>
    </source>
</evidence>
<organism evidence="3 4">
    <name type="scientific">Pseudonocardia eucalypti</name>
    <dbReference type="NCBI Taxonomy" id="648755"/>
    <lineage>
        <taxon>Bacteria</taxon>
        <taxon>Bacillati</taxon>
        <taxon>Actinomycetota</taxon>
        <taxon>Actinomycetes</taxon>
        <taxon>Pseudonocardiales</taxon>
        <taxon>Pseudonocardiaceae</taxon>
        <taxon>Pseudonocardia</taxon>
    </lineage>
</organism>
<feature type="compositionally biased region" description="Low complexity" evidence="1">
    <location>
        <begin position="53"/>
        <end position="63"/>
    </location>
</feature>